<evidence type="ECO:0000313" key="3">
    <source>
        <dbReference type="EnsemblFungi" id="MAPG_10561T0"/>
    </source>
</evidence>
<dbReference type="Proteomes" id="UP000011715">
    <property type="component" value="Unassembled WGS sequence"/>
</dbReference>
<proteinExistence type="predicted"/>
<evidence type="ECO:0000313" key="4">
    <source>
        <dbReference type="Proteomes" id="UP000011715"/>
    </source>
</evidence>
<dbReference type="eggNOG" id="ENOG502RR48">
    <property type="taxonomic scope" value="Eukaryota"/>
</dbReference>
<feature type="compositionally biased region" description="Basic and acidic residues" evidence="1">
    <location>
        <begin position="165"/>
        <end position="177"/>
    </location>
</feature>
<dbReference type="AlphaFoldDB" id="A0A0C4ECX2"/>
<dbReference type="OrthoDB" id="4923338at2759"/>
<organism evidence="3 4">
    <name type="scientific">Magnaporthiopsis poae (strain ATCC 64411 / 73-15)</name>
    <name type="common">Kentucky bluegrass fungus</name>
    <name type="synonym">Magnaporthe poae</name>
    <dbReference type="NCBI Taxonomy" id="644358"/>
    <lineage>
        <taxon>Eukaryota</taxon>
        <taxon>Fungi</taxon>
        <taxon>Dikarya</taxon>
        <taxon>Ascomycota</taxon>
        <taxon>Pezizomycotina</taxon>
        <taxon>Sordariomycetes</taxon>
        <taxon>Sordariomycetidae</taxon>
        <taxon>Magnaporthales</taxon>
        <taxon>Magnaporthaceae</taxon>
        <taxon>Magnaporthiopsis</taxon>
    </lineage>
</organism>
<name>A0A0C4ECX2_MAGP6</name>
<dbReference type="VEuPathDB" id="FungiDB:MAPG_10561"/>
<protein>
    <submittedName>
        <fullName evidence="2 3">Uncharacterized protein</fullName>
    </submittedName>
</protein>
<evidence type="ECO:0000256" key="1">
    <source>
        <dbReference type="SAM" id="MobiDB-lite"/>
    </source>
</evidence>
<reference evidence="3" key="4">
    <citation type="journal article" date="2015" name="G3 (Bethesda)">
        <title>Genome sequences of three phytopathogenic species of the Magnaporthaceae family of fungi.</title>
        <authorList>
            <person name="Okagaki L.H."/>
            <person name="Nunes C.C."/>
            <person name="Sailsbery J."/>
            <person name="Clay B."/>
            <person name="Brown D."/>
            <person name="John T."/>
            <person name="Oh Y."/>
            <person name="Young N."/>
            <person name="Fitzgerald M."/>
            <person name="Haas B.J."/>
            <person name="Zeng Q."/>
            <person name="Young S."/>
            <person name="Adiconis X."/>
            <person name="Fan L."/>
            <person name="Levin J.Z."/>
            <person name="Mitchell T.K."/>
            <person name="Okubara P.A."/>
            <person name="Farman M.L."/>
            <person name="Kohn L.M."/>
            <person name="Birren B."/>
            <person name="Ma L.-J."/>
            <person name="Dean R.A."/>
        </authorList>
    </citation>
    <scope>NUCLEOTIDE SEQUENCE</scope>
    <source>
        <strain evidence="3">ATCC 64411 / 73-15</strain>
    </source>
</reference>
<reference evidence="3" key="5">
    <citation type="submission" date="2015-06" db="UniProtKB">
        <authorList>
            <consortium name="EnsemblFungi"/>
        </authorList>
    </citation>
    <scope>IDENTIFICATION</scope>
    <source>
        <strain evidence="3">ATCC 64411</strain>
    </source>
</reference>
<accession>A0A0C4ECX2</accession>
<dbReference type="EMBL" id="GL876975">
    <property type="protein sequence ID" value="KLU90709.1"/>
    <property type="molecule type" value="Genomic_DNA"/>
</dbReference>
<feature type="region of interest" description="Disordered" evidence="1">
    <location>
        <begin position="124"/>
        <end position="193"/>
    </location>
</feature>
<feature type="compositionally biased region" description="Basic residues" evidence="1">
    <location>
        <begin position="138"/>
        <end position="155"/>
    </location>
</feature>
<gene>
    <name evidence="2" type="ORF">MAPG_10561</name>
</gene>
<reference evidence="2" key="2">
    <citation type="submission" date="2010-05" db="EMBL/GenBank/DDBJ databases">
        <title>The Genome Sequence of Magnaporthe poae strain ATCC 64411.</title>
        <authorList>
            <consortium name="The Broad Institute Genome Sequencing Platform"/>
            <consortium name="Broad Institute Genome Sequencing Center for Infectious Disease"/>
            <person name="Ma L.-J."/>
            <person name="Dead R."/>
            <person name="Young S."/>
            <person name="Zeng Q."/>
            <person name="Koehrsen M."/>
            <person name="Alvarado L."/>
            <person name="Berlin A."/>
            <person name="Chapman S.B."/>
            <person name="Chen Z."/>
            <person name="Freedman E."/>
            <person name="Gellesch M."/>
            <person name="Goldberg J."/>
            <person name="Griggs A."/>
            <person name="Gujja S."/>
            <person name="Heilman E.R."/>
            <person name="Heiman D."/>
            <person name="Hepburn T."/>
            <person name="Howarth C."/>
            <person name="Jen D."/>
            <person name="Larson L."/>
            <person name="Mehta T."/>
            <person name="Neiman D."/>
            <person name="Pearson M."/>
            <person name="Roberts A."/>
            <person name="Saif S."/>
            <person name="Shea T."/>
            <person name="Shenoy N."/>
            <person name="Sisk P."/>
            <person name="Stolte C."/>
            <person name="Sykes S."/>
            <person name="Walk T."/>
            <person name="White J."/>
            <person name="Yandava C."/>
            <person name="Haas B."/>
            <person name="Nusbaum C."/>
            <person name="Birren B."/>
        </authorList>
    </citation>
    <scope>NUCLEOTIDE SEQUENCE</scope>
    <source>
        <strain evidence="2">ATCC 64411</strain>
    </source>
</reference>
<dbReference type="EnsemblFungi" id="MAPG_10561T0">
    <property type="protein sequence ID" value="MAPG_10561T0"/>
    <property type="gene ID" value="MAPG_10561"/>
</dbReference>
<keyword evidence="4" id="KW-1185">Reference proteome</keyword>
<reference evidence="2" key="3">
    <citation type="submission" date="2011-03" db="EMBL/GenBank/DDBJ databases">
        <title>Annotation of Magnaporthe poae ATCC 64411.</title>
        <authorList>
            <person name="Ma L.-J."/>
            <person name="Dead R."/>
            <person name="Young S.K."/>
            <person name="Zeng Q."/>
            <person name="Gargeya S."/>
            <person name="Fitzgerald M."/>
            <person name="Haas B."/>
            <person name="Abouelleil A."/>
            <person name="Alvarado L."/>
            <person name="Arachchi H.M."/>
            <person name="Berlin A."/>
            <person name="Brown A."/>
            <person name="Chapman S.B."/>
            <person name="Chen Z."/>
            <person name="Dunbar C."/>
            <person name="Freedman E."/>
            <person name="Gearin G."/>
            <person name="Gellesch M."/>
            <person name="Goldberg J."/>
            <person name="Griggs A."/>
            <person name="Gujja S."/>
            <person name="Heiman D."/>
            <person name="Howarth C."/>
            <person name="Larson L."/>
            <person name="Lui A."/>
            <person name="MacDonald P.J.P."/>
            <person name="Mehta T."/>
            <person name="Montmayeur A."/>
            <person name="Murphy C."/>
            <person name="Neiman D."/>
            <person name="Pearson M."/>
            <person name="Priest M."/>
            <person name="Roberts A."/>
            <person name="Saif S."/>
            <person name="Shea T."/>
            <person name="Shenoy N."/>
            <person name="Sisk P."/>
            <person name="Stolte C."/>
            <person name="Sykes S."/>
            <person name="Yandava C."/>
            <person name="Wortman J."/>
            <person name="Nusbaum C."/>
            <person name="Birren B."/>
        </authorList>
    </citation>
    <scope>NUCLEOTIDE SEQUENCE</scope>
    <source>
        <strain evidence="2">ATCC 64411</strain>
    </source>
</reference>
<evidence type="ECO:0000313" key="2">
    <source>
        <dbReference type="EMBL" id="KLU90709.1"/>
    </source>
</evidence>
<reference evidence="4" key="1">
    <citation type="submission" date="2010-05" db="EMBL/GenBank/DDBJ databases">
        <title>The genome sequence of Magnaporthe poae strain ATCC 64411.</title>
        <authorList>
            <person name="Ma L.-J."/>
            <person name="Dead R."/>
            <person name="Young S."/>
            <person name="Zeng Q."/>
            <person name="Koehrsen M."/>
            <person name="Alvarado L."/>
            <person name="Berlin A."/>
            <person name="Chapman S.B."/>
            <person name="Chen Z."/>
            <person name="Freedman E."/>
            <person name="Gellesch M."/>
            <person name="Goldberg J."/>
            <person name="Griggs A."/>
            <person name="Gujja S."/>
            <person name="Heilman E.R."/>
            <person name="Heiman D."/>
            <person name="Hepburn T."/>
            <person name="Howarth C."/>
            <person name="Jen D."/>
            <person name="Larson L."/>
            <person name="Mehta T."/>
            <person name="Neiman D."/>
            <person name="Pearson M."/>
            <person name="Roberts A."/>
            <person name="Saif S."/>
            <person name="Shea T."/>
            <person name="Shenoy N."/>
            <person name="Sisk P."/>
            <person name="Stolte C."/>
            <person name="Sykes S."/>
            <person name="Walk T."/>
            <person name="White J."/>
            <person name="Yandava C."/>
            <person name="Haas B."/>
            <person name="Nusbaum C."/>
            <person name="Birren B."/>
        </authorList>
    </citation>
    <scope>NUCLEOTIDE SEQUENCE [LARGE SCALE GENOMIC DNA]</scope>
    <source>
        <strain evidence="4">ATCC 64411 / 73-15</strain>
    </source>
</reference>
<dbReference type="EMBL" id="ADBL01002360">
    <property type="status" value="NOT_ANNOTATED_CDS"/>
    <property type="molecule type" value="Genomic_DNA"/>
</dbReference>
<dbReference type="STRING" id="644358.A0A0C4ECX2"/>
<sequence length="422" mass="47101">MSRRKPYFERVTSVEKIFIYIKAHKIKDAEHLRMSKSIDAPSNWDTRYLYKTRVICRRFSGDFLGITIKGEEDNAEWNEVINPFPERLKGRLYSQFHQYFLSGTAAEYWQALWVINMPMPDEPMPGNAGAEPPAPASKRVRSPRTPRQATKRRRIAPGFVNSEHMTVDDSPSKKPGLDGDDDGFDKNDSTYVSADAHDERDLPEDATVNLMMAAIKHALTWYGPQKGKGLRDEALHDGALDKELMLSGSSVRYTIKGKIPSFSAGVTATPDGEIQAHMPVSGQYTNARDAVVALLEAKKKFKVMDVPDGKAVIPDNVLAQVVGEALALRGTNLRIGDTIVVIVAIRHLVCFLSVQIPAAYCQGPEGGGVRDAGADCITVTSTPWLDHNDEGDRKNILHNVARIVIWSREKEMEREKVTEREK</sequence>